<protein>
    <submittedName>
        <fullName evidence="15">Uncharacterized protein</fullName>
    </submittedName>
</protein>
<evidence type="ECO:0000256" key="1">
    <source>
        <dbReference type="ARBA" id="ARBA00004232"/>
    </source>
</evidence>
<dbReference type="Pfam" id="PF09531">
    <property type="entry name" value="Ndc1_Nup"/>
    <property type="match status" value="2"/>
</dbReference>
<dbReference type="InterPro" id="IPR019049">
    <property type="entry name" value="Nucleoporin_prot_Ndc1/Nup"/>
</dbReference>
<keyword evidence="9" id="KW-0811">Translocation</keyword>
<reference evidence="15" key="5">
    <citation type="journal article" date="2021" name="G3 (Bethesda)">
        <title>Aegilops tauschii genome assembly Aet v5.0 features greater sequence contiguity and improved annotation.</title>
        <authorList>
            <person name="Wang L."/>
            <person name="Zhu T."/>
            <person name="Rodriguez J.C."/>
            <person name="Deal K.R."/>
            <person name="Dubcovsky J."/>
            <person name="McGuire P.E."/>
            <person name="Lux T."/>
            <person name="Spannagl M."/>
            <person name="Mayer K.F.X."/>
            <person name="Baldrich P."/>
            <person name="Meyers B.C."/>
            <person name="Huo N."/>
            <person name="Gu Y.Q."/>
            <person name="Zhou H."/>
            <person name="Devos K.M."/>
            <person name="Bennetzen J.L."/>
            <person name="Unver T."/>
            <person name="Budak H."/>
            <person name="Gulick P.J."/>
            <person name="Galiba G."/>
            <person name="Kalapos B."/>
            <person name="Nelson D.R."/>
            <person name="Li P."/>
            <person name="You F.M."/>
            <person name="Luo M.C."/>
            <person name="Dvorak J."/>
        </authorList>
    </citation>
    <scope>NUCLEOTIDE SEQUENCE [LARGE SCALE GENOMIC DNA]</scope>
    <source>
        <strain evidence="15">cv. AL8/78</strain>
    </source>
</reference>
<keyword evidence="16" id="KW-1185">Reference proteome</keyword>
<dbReference type="PANTHER" id="PTHR13269">
    <property type="entry name" value="NUCLEOPORIN NDC1"/>
    <property type="match status" value="1"/>
</dbReference>
<feature type="transmembrane region" description="Helical" evidence="14">
    <location>
        <begin position="134"/>
        <end position="156"/>
    </location>
</feature>
<feature type="transmembrane region" description="Helical" evidence="14">
    <location>
        <begin position="247"/>
        <end position="267"/>
    </location>
</feature>
<evidence type="ECO:0000256" key="9">
    <source>
        <dbReference type="ARBA" id="ARBA00023010"/>
    </source>
</evidence>
<evidence type="ECO:0000256" key="13">
    <source>
        <dbReference type="SAM" id="MobiDB-lite"/>
    </source>
</evidence>
<feature type="transmembrane region" description="Helical" evidence="14">
    <location>
        <begin position="62"/>
        <end position="82"/>
    </location>
</feature>
<reference evidence="16" key="2">
    <citation type="journal article" date="2017" name="Nat. Plants">
        <title>The Aegilops tauschii genome reveals multiple impacts of transposons.</title>
        <authorList>
            <person name="Zhao G."/>
            <person name="Zou C."/>
            <person name="Li K."/>
            <person name="Wang K."/>
            <person name="Li T."/>
            <person name="Gao L."/>
            <person name="Zhang X."/>
            <person name="Wang H."/>
            <person name="Yang Z."/>
            <person name="Liu X."/>
            <person name="Jiang W."/>
            <person name="Mao L."/>
            <person name="Kong X."/>
            <person name="Jiao Y."/>
            <person name="Jia J."/>
        </authorList>
    </citation>
    <scope>NUCLEOTIDE SEQUENCE [LARGE SCALE GENOMIC DNA]</scope>
    <source>
        <strain evidence="16">cv. AL8/78</strain>
    </source>
</reference>
<keyword evidence="6" id="KW-0509">mRNA transport</keyword>
<keyword evidence="8 14" id="KW-1133">Transmembrane helix</keyword>
<organism evidence="15 16">
    <name type="scientific">Aegilops tauschii subsp. strangulata</name>
    <name type="common">Goatgrass</name>
    <dbReference type="NCBI Taxonomy" id="200361"/>
    <lineage>
        <taxon>Eukaryota</taxon>
        <taxon>Viridiplantae</taxon>
        <taxon>Streptophyta</taxon>
        <taxon>Embryophyta</taxon>
        <taxon>Tracheophyta</taxon>
        <taxon>Spermatophyta</taxon>
        <taxon>Magnoliopsida</taxon>
        <taxon>Liliopsida</taxon>
        <taxon>Poales</taxon>
        <taxon>Poaceae</taxon>
        <taxon>BOP clade</taxon>
        <taxon>Pooideae</taxon>
        <taxon>Triticodae</taxon>
        <taxon>Triticeae</taxon>
        <taxon>Triticinae</taxon>
        <taxon>Aegilops</taxon>
    </lineage>
</organism>
<evidence type="ECO:0000313" key="15">
    <source>
        <dbReference type="EnsemblPlants" id="AET6Gv20669900.1"/>
    </source>
</evidence>
<feature type="transmembrane region" description="Helical" evidence="14">
    <location>
        <begin position="162"/>
        <end position="184"/>
    </location>
</feature>
<dbReference type="GO" id="GO:0006999">
    <property type="term" value="P:nuclear pore organization"/>
    <property type="evidence" value="ECO:0007669"/>
    <property type="project" value="TreeGrafter"/>
</dbReference>
<feature type="transmembrane region" description="Helical" evidence="14">
    <location>
        <begin position="102"/>
        <end position="122"/>
    </location>
</feature>
<keyword evidence="7" id="KW-0653">Protein transport</keyword>
<evidence type="ECO:0000256" key="14">
    <source>
        <dbReference type="SAM" id="Phobius"/>
    </source>
</evidence>
<dbReference type="PANTHER" id="PTHR13269:SF6">
    <property type="entry name" value="NUCLEOPORIN NDC1"/>
    <property type="match status" value="1"/>
</dbReference>
<evidence type="ECO:0000256" key="4">
    <source>
        <dbReference type="ARBA" id="ARBA00022448"/>
    </source>
</evidence>
<keyword evidence="11 14" id="KW-0472">Membrane</keyword>
<accession>A0A453PAM2</accession>
<comment type="subcellular location">
    <subcellularLocation>
        <location evidence="1">Nucleus membrane</location>
        <topology evidence="1">Multi-pass membrane protein</topology>
    </subcellularLocation>
    <subcellularLocation>
        <location evidence="2">Nucleus</location>
        <location evidence="2">Nuclear pore complex</location>
    </subcellularLocation>
</comment>
<sequence length="547" mass="59211">PHGSLVPLLFSLRTRRNARSLTNREGERKKIFKTSPPNPSSTAAMDRAPPRGAPRDAVGQRWLAVFAFQAALWAAASVLHLAVSPSRRHPNLGVPPPFLLGLHPPLSSAGTGLLALAFLISASPHPGPPPVPKLALAASLFASAGALCVAAAASLVPKDAGWAAVAGLGVRGAVLGAVFAAHYFGRGRWLLQFPVVQRPMFYGLKMGLLPSIKRALKMSLQVFLLSLVLILFLPRQFRMGGSIGSQIITQIAIFIVTTGVSFCWEISHHFVQVVHTRRCSFTPPQSSAAAETNPTDYILETLELSNPRSLIQYLAFQDLCAVSECNIEPWRRAALFEESGETYKRIVTACLKPLEEFTSKIAEALEGFTSERPELLLQQSKLYGAFSDSQICSWCARTLATLTARSRQEDRYGVAQLTGCNAAVMSTLLSALVAVEACLGKKTNPQPAHSLGPASIRWGNFSTARKGNVTAIASTQRGGLHTKAHSMADVFRTSIYQIVSAFLDDMRANAKASSLEKNWISEGRKPIYGSRAVLVQKLSLFIEYRAV</sequence>
<feature type="transmembrane region" description="Helical" evidence="14">
    <location>
        <begin position="215"/>
        <end position="235"/>
    </location>
</feature>
<dbReference type="STRING" id="200361.A0A453PAM2"/>
<evidence type="ECO:0000256" key="5">
    <source>
        <dbReference type="ARBA" id="ARBA00022692"/>
    </source>
</evidence>
<evidence type="ECO:0000256" key="3">
    <source>
        <dbReference type="ARBA" id="ARBA00005760"/>
    </source>
</evidence>
<keyword evidence="4" id="KW-0813">Transport</keyword>
<evidence type="ECO:0000256" key="7">
    <source>
        <dbReference type="ARBA" id="ARBA00022927"/>
    </source>
</evidence>
<dbReference type="GO" id="GO:0031965">
    <property type="term" value="C:nuclear membrane"/>
    <property type="evidence" value="ECO:0007669"/>
    <property type="project" value="UniProtKB-SubCell"/>
</dbReference>
<evidence type="ECO:0000313" key="16">
    <source>
        <dbReference type="Proteomes" id="UP000015105"/>
    </source>
</evidence>
<dbReference type="AlphaFoldDB" id="A0A453PAM2"/>
<reference evidence="15" key="4">
    <citation type="submission" date="2019-03" db="UniProtKB">
        <authorList>
            <consortium name="EnsemblPlants"/>
        </authorList>
    </citation>
    <scope>IDENTIFICATION</scope>
</reference>
<dbReference type="GO" id="GO:0015031">
    <property type="term" value="P:protein transport"/>
    <property type="evidence" value="ECO:0007669"/>
    <property type="project" value="UniProtKB-KW"/>
</dbReference>
<dbReference type="Gramene" id="AET6Gv20669900.1">
    <property type="protein sequence ID" value="AET6Gv20669900.1"/>
    <property type="gene ID" value="AET6Gv20669900"/>
</dbReference>
<evidence type="ECO:0000256" key="6">
    <source>
        <dbReference type="ARBA" id="ARBA00022816"/>
    </source>
</evidence>
<evidence type="ECO:0000256" key="12">
    <source>
        <dbReference type="ARBA" id="ARBA00023242"/>
    </source>
</evidence>
<evidence type="ECO:0000256" key="11">
    <source>
        <dbReference type="ARBA" id="ARBA00023136"/>
    </source>
</evidence>
<evidence type="ECO:0000256" key="2">
    <source>
        <dbReference type="ARBA" id="ARBA00004567"/>
    </source>
</evidence>
<keyword evidence="10" id="KW-0906">Nuclear pore complex</keyword>
<dbReference type="GO" id="GO:0051028">
    <property type="term" value="P:mRNA transport"/>
    <property type="evidence" value="ECO:0007669"/>
    <property type="project" value="UniProtKB-KW"/>
</dbReference>
<keyword evidence="5 14" id="KW-0812">Transmembrane</keyword>
<comment type="similarity">
    <text evidence="3">Belongs to the NDC1 family.</text>
</comment>
<feature type="region of interest" description="Disordered" evidence="13">
    <location>
        <begin position="19"/>
        <end position="55"/>
    </location>
</feature>
<reference evidence="15" key="3">
    <citation type="journal article" date="2017" name="Nature">
        <title>Genome sequence of the progenitor of the wheat D genome Aegilops tauschii.</title>
        <authorList>
            <person name="Luo M.C."/>
            <person name="Gu Y.Q."/>
            <person name="Puiu D."/>
            <person name="Wang H."/>
            <person name="Twardziok S.O."/>
            <person name="Deal K.R."/>
            <person name="Huo N."/>
            <person name="Zhu T."/>
            <person name="Wang L."/>
            <person name="Wang Y."/>
            <person name="McGuire P.E."/>
            <person name="Liu S."/>
            <person name="Long H."/>
            <person name="Ramasamy R.K."/>
            <person name="Rodriguez J.C."/>
            <person name="Van S.L."/>
            <person name="Yuan L."/>
            <person name="Wang Z."/>
            <person name="Xia Z."/>
            <person name="Xiao L."/>
            <person name="Anderson O.D."/>
            <person name="Ouyang S."/>
            <person name="Liang Y."/>
            <person name="Zimin A.V."/>
            <person name="Pertea G."/>
            <person name="Qi P."/>
            <person name="Bennetzen J.L."/>
            <person name="Dai X."/>
            <person name="Dawson M.W."/>
            <person name="Muller H.G."/>
            <person name="Kugler K."/>
            <person name="Rivarola-Duarte L."/>
            <person name="Spannagl M."/>
            <person name="Mayer K.F.X."/>
            <person name="Lu F.H."/>
            <person name="Bevan M.W."/>
            <person name="Leroy P."/>
            <person name="Li P."/>
            <person name="You F.M."/>
            <person name="Sun Q."/>
            <person name="Liu Z."/>
            <person name="Lyons E."/>
            <person name="Wicker T."/>
            <person name="Salzberg S.L."/>
            <person name="Devos K.M."/>
            <person name="Dvorak J."/>
        </authorList>
    </citation>
    <scope>NUCLEOTIDE SEQUENCE [LARGE SCALE GENOMIC DNA]</scope>
    <source>
        <strain evidence="15">cv. AL8/78</strain>
    </source>
</reference>
<proteinExistence type="inferred from homology"/>
<name>A0A453PAM2_AEGTS</name>
<evidence type="ECO:0000256" key="8">
    <source>
        <dbReference type="ARBA" id="ARBA00022989"/>
    </source>
</evidence>
<dbReference type="GO" id="GO:0070762">
    <property type="term" value="C:nuclear pore transmembrane ring"/>
    <property type="evidence" value="ECO:0007669"/>
    <property type="project" value="TreeGrafter"/>
</dbReference>
<dbReference type="EnsemblPlants" id="AET6Gv20669900.1">
    <property type="protein sequence ID" value="AET6Gv20669900.1"/>
    <property type="gene ID" value="AET6Gv20669900"/>
</dbReference>
<dbReference type="GO" id="GO:0030674">
    <property type="term" value="F:protein-macromolecule adaptor activity"/>
    <property type="evidence" value="ECO:0007669"/>
    <property type="project" value="TreeGrafter"/>
</dbReference>
<reference evidence="16" key="1">
    <citation type="journal article" date="2014" name="Science">
        <title>Ancient hybridizations among the ancestral genomes of bread wheat.</title>
        <authorList>
            <consortium name="International Wheat Genome Sequencing Consortium,"/>
            <person name="Marcussen T."/>
            <person name="Sandve S.R."/>
            <person name="Heier L."/>
            <person name="Spannagl M."/>
            <person name="Pfeifer M."/>
            <person name="Jakobsen K.S."/>
            <person name="Wulff B.B."/>
            <person name="Steuernagel B."/>
            <person name="Mayer K.F."/>
            <person name="Olsen O.A."/>
        </authorList>
    </citation>
    <scope>NUCLEOTIDE SEQUENCE [LARGE SCALE GENOMIC DNA]</scope>
    <source>
        <strain evidence="16">cv. AL8/78</strain>
    </source>
</reference>
<keyword evidence="12" id="KW-0539">Nucleus</keyword>
<dbReference type="Proteomes" id="UP000015105">
    <property type="component" value="Chromosome 6D"/>
</dbReference>
<evidence type="ECO:0000256" key="10">
    <source>
        <dbReference type="ARBA" id="ARBA00023132"/>
    </source>
</evidence>